<evidence type="ECO:0000256" key="4">
    <source>
        <dbReference type="ARBA" id="ARBA00022824"/>
    </source>
</evidence>
<dbReference type="SMART" id="SM01299">
    <property type="entry name" value="PIP49_N"/>
    <property type="match status" value="1"/>
</dbReference>
<keyword evidence="8" id="KW-1015">Disulfide bond</keyword>
<dbReference type="AlphaFoldDB" id="A0A182YR11"/>
<dbReference type="GeneID" id="118510503"/>
<keyword evidence="5" id="KW-0735">Signal-anchor</keyword>
<evidence type="ECO:0000256" key="2">
    <source>
        <dbReference type="ARBA" id="ARBA00006338"/>
    </source>
</evidence>
<reference evidence="10" key="2">
    <citation type="submission" date="2020-05" db="UniProtKB">
        <authorList>
            <consortium name="EnsemblMetazoa"/>
        </authorList>
    </citation>
    <scope>IDENTIFICATION</scope>
    <source>
        <strain evidence="10">Indian</strain>
    </source>
</reference>
<accession>A0A182YR11</accession>
<keyword evidence="6" id="KW-1133">Transmembrane helix</keyword>
<dbReference type="InterPro" id="IPR022049">
    <property type="entry name" value="FAM69_kinase_dom"/>
</dbReference>
<keyword evidence="3" id="KW-0812">Transmembrane</keyword>
<dbReference type="PANTHER" id="PTHR21093:SF2">
    <property type="entry name" value="DIVERGENT PROTEIN KINASE DOMAIN 1C"/>
    <property type="match status" value="1"/>
</dbReference>
<reference evidence="11" key="1">
    <citation type="journal article" date="2014" name="Genome Biol.">
        <title>Genome analysis of a major urban malaria vector mosquito, Anopheles stephensi.</title>
        <authorList>
            <person name="Jiang X."/>
            <person name="Peery A."/>
            <person name="Hall A.B."/>
            <person name="Sharma A."/>
            <person name="Chen X.G."/>
            <person name="Waterhouse R.M."/>
            <person name="Komissarov A."/>
            <person name="Riehle M.M."/>
            <person name="Shouche Y."/>
            <person name="Sharakhova M.V."/>
            <person name="Lawson D."/>
            <person name="Pakpour N."/>
            <person name="Arensburger P."/>
            <person name="Davidson V.L."/>
            <person name="Eiglmeier K."/>
            <person name="Emrich S."/>
            <person name="George P."/>
            <person name="Kennedy R.C."/>
            <person name="Mane S.P."/>
            <person name="Maslen G."/>
            <person name="Oringanje C."/>
            <person name="Qi Y."/>
            <person name="Settlage R."/>
            <person name="Tojo M."/>
            <person name="Tubio J.M."/>
            <person name="Unger M.F."/>
            <person name="Wang B."/>
            <person name="Vernick K.D."/>
            <person name="Ribeiro J.M."/>
            <person name="James A.A."/>
            <person name="Michel K."/>
            <person name="Riehle M.A."/>
            <person name="Luckhart S."/>
            <person name="Sharakhov I.V."/>
            <person name="Tu Z."/>
        </authorList>
    </citation>
    <scope>NUCLEOTIDE SEQUENCE [LARGE SCALE GENOMIC DNA]</scope>
    <source>
        <strain evidence="11">Indian</strain>
    </source>
</reference>
<comment type="similarity">
    <text evidence="2">Belongs to the DIPK family.</text>
</comment>
<evidence type="ECO:0000313" key="10">
    <source>
        <dbReference type="EnsemblMetazoa" id="ASTEI10897-PA"/>
    </source>
</evidence>
<dbReference type="InterPro" id="IPR029244">
    <property type="entry name" value="FAM69_N"/>
</dbReference>
<dbReference type="VEuPathDB" id="VectorBase:ASTE002739"/>
<keyword evidence="4" id="KW-0256">Endoplasmic reticulum</keyword>
<evidence type="ECO:0000259" key="9">
    <source>
        <dbReference type="SMART" id="SM01299"/>
    </source>
</evidence>
<dbReference type="VEuPathDB" id="VectorBase:ASTEI20_035920"/>
<dbReference type="Pfam" id="PF12260">
    <property type="entry name" value="PIP49_C"/>
    <property type="match status" value="1"/>
</dbReference>
<feature type="domain" description="FAM69 N-terminal" evidence="9">
    <location>
        <begin position="22"/>
        <end position="204"/>
    </location>
</feature>
<dbReference type="PANTHER" id="PTHR21093">
    <property type="entry name" value="DIVERGENT PROTEIN KINASE DOMAIN 1C-RELATED"/>
    <property type="match status" value="1"/>
</dbReference>
<dbReference type="RefSeq" id="XP_035908301.1">
    <property type="nucleotide sequence ID" value="XM_036052408.1"/>
</dbReference>
<evidence type="ECO:0000256" key="7">
    <source>
        <dbReference type="ARBA" id="ARBA00023136"/>
    </source>
</evidence>
<evidence type="ECO:0000256" key="8">
    <source>
        <dbReference type="ARBA" id="ARBA00023157"/>
    </source>
</evidence>
<evidence type="ECO:0000256" key="6">
    <source>
        <dbReference type="ARBA" id="ARBA00022989"/>
    </source>
</evidence>
<dbReference type="VEuPathDB" id="VectorBase:ASTEI10897"/>
<dbReference type="Pfam" id="PF14875">
    <property type="entry name" value="PIP49_N"/>
    <property type="match status" value="2"/>
</dbReference>
<evidence type="ECO:0000313" key="11">
    <source>
        <dbReference type="Proteomes" id="UP000076408"/>
    </source>
</evidence>
<dbReference type="OMA" id="KEHQVPG"/>
<dbReference type="Proteomes" id="UP000076408">
    <property type="component" value="Unassembled WGS sequence"/>
</dbReference>
<keyword evidence="7" id="KW-0472">Membrane</keyword>
<dbReference type="KEGG" id="aste:118510503"/>
<organism evidence="10 11">
    <name type="scientific">Anopheles stephensi</name>
    <name type="common">Indo-Pakistan malaria mosquito</name>
    <dbReference type="NCBI Taxonomy" id="30069"/>
    <lineage>
        <taxon>Eukaryota</taxon>
        <taxon>Metazoa</taxon>
        <taxon>Ecdysozoa</taxon>
        <taxon>Arthropoda</taxon>
        <taxon>Hexapoda</taxon>
        <taxon>Insecta</taxon>
        <taxon>Pterygota</taxon>
        <taxon>Neoptera</taxon>
        <taxon>Endopterygota</taxon>
        <taxon>Diptera</taxon>
        <taxon>Nematocera</taxon>
        <taxon>Culicoidea</taxon>
        <taxon>Culicidae</taxon>
        <taxon>Anophelinae</taxon>
        <taxon>Anopheles</taxon>
    </lineage>
</organism>
<dbReference type="OrthoDB" id="8543887at2759"/>
<evidence type="ECO:0000256" key="1">
    <source>
        <dbReference type="ARBA" id="ARBA00004648"/>
    </source>
</evidence>
<protein>
    <recommendedName>
        <fullName evidence="9">FAM69 N-terminal domain-containing protein</fullName>
    </recommendedName>
</protein>
<dbReference type="GO" id="GO:0005789">
    <property type="term" value="C:endoplasmic reticulum membrane"/>
    <property type="evidence" value="ECO:0007669"/>
    <property type="project" value="UniProtKB-SubCell"/>
</dbReference>
<sequence>MTISSNSALVLHGRFKNMTRRFRFSPRRRQYCVLTSAVVLLMVVLGVMGYLLSGMHYCFDVLVEWKISKICNQYYTNEITGYMCPELCAGDTISEFHCPPAPQTFNPNRFLARKAQQFVVVKVMASGQLGTHSNRTYLYLFFPSTHKQHAVPDASYEKLSWIDSHRQEEHFPTEAEYVGIVRRYVELRYNLQLPFDKLASLLKLKNKNNHILFRASMRNSWNLIQNNEYLLSRLYEEKEIFPQVYGTCGDLFITELLDTVEFDERRYHFTNHIDLSKWRYHLKVAVLILDYLDEMAQNRFQMCAVLLAGFGISDSRMKYHDLRYISTEASIDRQLSDGRWCAADADCSYHDCRSRCNTTSRQCTAGLLNNNLQIVCEKIFRGTATEPGILVTEKSPARLLRILDRCAQPVSRSDVDDARPWGASRMLKKQLYNELTGIYEQLASSLYS</sequence>
<name>A0A182YR11_ANOST</name>
<evidence type="ECO:0000256" key="3">
    <source>
        <dbReference type="ARBA" id="ARBA00022692"/>
    </source>
</evidence>
<comment type="subcellular location">
    <subcellularLocation>
        <location evidence="1">Endoplasmic reticulum membrane</location>
        <topology evidence="1">Single-pass type II membrane protein</topology>
    </subcellularLocation>
</comment>
<dbReference type="EnsemblMetazoa" id="ASTEI10897-RA">
    <property type="protein sequence ID" value="ASTEI10897-PA"/>
    <property type="gene ID" value="ASTEI10897"/>
</dbReference>
<proteinExistence type="inferred from homology"/>
<evidence type="ECO:0000256" key="5">
    <source>
        <dbReference type="ARBA" id="ARBA00022968"/>
    </source>
</evidence>
<keyword evidence="11" id="KW-1185">Reference proteome</keyword>